<organism evidence="1 2">
    <name type="scientific">Limosilactobacillus pontis</name>
    <dbReference type="NCBI Taxonomy" id="35787"/>
    <lineage>
        <taxon>Bacteria</taxon>
        <taxon>Bacillati</taxon>
        <taxon>Bacillota</taxon>
        <taxon>Bacilli</taxon>
        <taxon>Lactobacillales</taxon>
        <taxon>Lactobacillaceae</taxon>
        <taxon>Limosilactobacillus</taxon>
    </lineage>
</organism>
<dbReference type="AlphaFoldDB" id="A0A2J6NP62"/>
<name>A0A2J6NP62_9LACO</name>
<accession>A0A2J6NP62</accession>
<dbReference type="Proteomes" id="UP000239920">
    <property type="component" value="Unassembled WGS sequence"/>
</dbReference>
<dbReference type="EMBL" id="PNFV01000002">
    <property type="protein sequence ID" value="PMB83103.1"/>
    <property type="molecule type" value="Genomic_DNA"/>
</dbReference>
<comment type="caution">
    <text evidence="1">The sequence shown here is derived from an EMBL/GenBank/DDBJ whole genome shotgun (WGS) entry which is preliminary data.</text>
</comment>
<sequence length="168" mass="19086">MPYLRKFILIIVVIFGVAMNTPIQAAGFHQPRNRVYQVTYINAGAYQTKHQFAIFNHRGHVVYVDVEDIDAVGNPIVDDRATTIQRQAPRRIRHYLTNHRALNHAASKTGFVIRPGQRVRIQNRLIPKATTGRIHTGAAGEFTVILPDTAKYQTIQFKPAATKYQIKK</sequence>
<protein>
    <submittedName>
        <fullName evidence="1">Uncharacterized protein</fullName>
    </submittedName>
</protein>
<gene>
    <name evidence="1" type="ORF">CK797_02335</name>
</gene>
<evidence type="ECO:0000313" key="1">
    <source>
        <dbReference type="EMBL" id="PMB83103.1"/>
    </source>
</evidence>
<reference evidence="1 2" key="1">
    <citation type="submission" date="2017-09" db="EMBL/GenBank/DDBJ databases">
        <title>Bacterial strain isolated from the female urinary microbiota.</title>
        <authorList>
            <person name="Thomas-White K."/>
            <person name="Kumar N."/>
            <person name="Forster S."/>
            <person name="Putonti C."/>
            <person name="Lawley T."/>
            <person name="Wolfe A.J."/>
        </authorList>
    </citation>
    <scope>NUCLEOTIDE SEQUENCE [LARGE SCALE GENOMIC DNA]</scope>
    <source>
        <strain evidence="1 2">UMB0683</strain>
    </source>
</reference>
<evidence type="ECO:0000313" key="2">
    <source>
        <dbReference type="Proteomes" id="UP000239920"/>
    </source>
</evidence>
<proteinExistence type="predicted"/>